<evidence type="ECO:0000313" key="7">
    <source>
        <dbReference type="Proteomes" id="UP000288429"/>
    </source>
</evidence>
<dbReference type="InterPro" id="IPR053137">
    <property type="entry name" value="NLR-like"/>
</dbReference>
<evidence type="ECO:0000259" key="4">
    <source>
        <dbReference type="Pfam" id="PF22939"/>
    </source>
</evidence>
<gene>
    <name evidence="6" type="ORF">CDV31_009979</name>
</gene>
<dbReference type="PANTHER" id="PTHR46082:SF11">
    <property type="entry name" value="AAA+ ATPASE DOMAIN-CONTAINING PROTEIN-RELATED"/>
    <property type="match status" value="1"/>
</dbReference>
<dbReference type="SUPFAM" id="SSF52540">
    <property type="entry name" value="P-loop containing nucleoside triphosphate hydrolases"/>
    <property type="match status" value="1"/>
</dbReference>
<dbReference type="InterPro" id="IPR000845">
    <property type="entry name" value="Nucleoside_phosphorylase_d"/>
</dbReference>
<dbReference type="PANTHER" id="PTHR46082">
    <property type="entry name" value="ATP/GTP-BINDING PROTEIN-RELATED"/>
    <property type="match status" value="1"/>
</dbReference>
<proteinExistence type="predicted"/>
<dbReference type="Pfam" id="PF24883">
    <property type="entry name" value="NPHP3_N"/>
    <property type="match status" value="1"/>
</dbReference>
<dbReference type="EMBL" id="NIZV01000148">
    <property type="protein sequence ID" value="RSM04654.1"/>
    <property type="molecule type" value="Genomic_DNA"/>
</dbReference>
<dbReference type="SUPFAM" id="SSF53167">
    <property type="entry name" value="Purine and uridine phosphorylases"/>
    <property type="match status" value="1"/>
</dbReference>
<accession>A0A428TRM0</accession>
<dbReference type="Pfam" id="PF01048">
    <property type="entry name" value="PNP_UDP_1"/>
    <property type="match status" value="1"/>
</dbReference>
<organism evidence="6 7">
    <name type="scientific">Fusarium ambrosium</name>
    <dbReference type="NCBI Taxonomy" id="131363"/>
    <lineage>
        <taxon>Eukaryota</taxon>
        <taxon>Fungi</taxon>
        <taxon>Dikarya</taxon>
        <taxon>Ascomycota</taxon>
        <taxon>Pezizomycotina</taxon>
        <taxon>Sordariomycetes</taxon>
        <taxon>Hypocreomycetidae</taxon>
        <taxon>Hypocreales</taxon>
        <taxon>Nectriaceae</taxon>
        <taxon>Fusarium</taxon>
        <taxon>Fusarium solani species complex</taxon>
    </lineage>
</organism>
<feature type="region of interest" description="Disordered" evidence="2">
    <location>
        <begin position="216"/>
        <end position="237"/>
    </location>
</feature>
<evidence type="ECO:0000313" key="6">
    <source>
        <dbReference type="EMBL" id="RSM04654.1"/>
    </source>
</evidence>
<sequence>MSDSEPDDKPSFPPEQYTIGWISALSEELGAARAMLDQEHERPSHQHRNDENSYIMGNIKQHNIVMPVLPEYGISSATSAVKSMISTFPKLRFILMVGIGGDVPSKRNDIRLGDVVVSEPDGQGGGVIQYDMGREEVGTFDRVGVMNKPPKILLSTLRTLRSDPKQGKNLAKVLKKALDKFDDEEYWAYPGSEKDILFKPEYPHLGGDDCDACSEDQNPKNVVERKPRKSNNPKIHYGNIGSGNTVIKDARRRDSIAEKENVLCFEMEAAGLMNEWPCLVIRGISDYADSHKNGNWKQYAAMAAAAYARMLLLGVPLEKVEELEQVREVVQGIRTDVDTLVGAKHDRDAARILEWLTPVDYAPQHNDLFRQRQPGTGQWLLHSPEFKDWAESKGQTLFCHGIPGAGKTIITTIVIDHLCQRFCSDQKVGIAYIYFNFRKQDIQDPEDLLLNLLKQLTQPRSPLPKCVTDLFSKHQAIHTRPTPEVIIETICDACSQFSKAFIVIDALDECRSLNLSKFLHWLLKLQEDCGVNIFATSRFKPEDTPVLRTHLSREVRATDEDILMYLQDRMQHECPGYLDDNDMRQMVKRGVLEAASGMFLLVKFQTDSLLSQSTKGHLLDALKNLGKGEPALDDAYDKIMKRIGNQKQAQKELAIEALQWIVYSKRPLSTLELLHALAVGKGNKSFSSDYIPKLADLLPLFAGLVIVDRESDIIRLAHQTAQEYFGRKSGHFPGVASLITKACVQYLSFGIRIQEPFETITEVRHLLRANPFFGYAAQN</sequence>
<feature type="domain" description="GPI inositol-deacylase winged helix" evidence="4">
    <location>
        <begin position="648"/>
        <end position="725"/>
    </location>
</feature>
<dbReference type="InterPro" id="IPR035994">
    <property type="entry name" value="Nucleoside_phosphorylase_sf"/>
</dbReference>
<name>A0A428TRM0_9HYPO</name>
<keyword evidence="7" id="KW-1185">Reference proteome</keyword>
<dbReference type="Gene3D" id="3.40.50.300">
    <property type="entry name" value="P-loop containing nucleotide triphosphate hydrolases"/>
    <property type="match status" value="1"/>
</dbReference>
<dbReference type="Pfam" id="PF22939">
    <property type="entry name" value="WHD_GPIID"/>
    <property type="match status" value="1"/>
</dbReference>
<dbReference type="Gene3D" id="3.40.50.1580">
    <property type="entry name" value="Nucleoside phosphorylase domain"/>
    <property type="match status" value="1"/>
</dbReference>
<evidence type="ECO:0000259" key="5">
    <source>
        <dbReference type="Pfam" id="PF24883"/>
    </source>
</evidence>
<evidence type="ECO:0008006" key="8">
    <source>
        <dbReference type="Google" id="ProtNLM"/>
    </source>
</evidence>
<evidence type="ECO:0000256" key="2">
    <source>
        <dbReference type="SAM" id="MobiDB-lite"/>
    </source>
</evidence>
<dbReference type="InterPro" id="IPR056884">
    <property type="entry name" value="NPHP3-like_N"/>
</dbReference>
<dbReference type="InterPro" id="IPR054471">
    <property type="entry name" value="GPIID_WHD"/>
</dbReference>
<reference evidence="6 7" key="1">
    <citation type="submission" date="2017-06" db="EMBL/GenBank/DDBJ databases">
        <title>Cmopartive genomic analysis of Ambrosia Fusariam Clade fungi.</title>
        <authorList>
            <person name="Stajich J.E."/>
            <person name="Carrillo J."/>
            <person name="Kijimoto T."/>
            <person name="Eskalen A."/>
            <person name="O'Donnell K."/>
            <person name="Kasson M."/>
        </authorList>
    </citation>
    <scope>NUCLEOTIDE SEQUENCE [LARGE SCALE GENOMIC DNA]</scope>
    <source>
        <strain evidence="6 7">NRRL 20438</strain>
    </source>
</reference>
<dbReference type="InterPro" id="IPR027417">
    <property type="entry name" value="P-loop_NTPase"/>
</dbReference>
<protein>
    <recommendedName>
        <fullName evidence="8">NACHT domain-containing protein</fullName>
    </recommendedName>
</protein>
<evidence type="ECO:0000256" key="1">
    <source>
        <dbReference type="ARBA" id="ARBA00022737"/>
    </source>
</evidence>
<dbReference type="AlphaFoldDB" id="A0A428TRM0"/>
<feature type="domain" description="Nucleoside phosphorylase" evidence="3">
    <location>
        <begin position="18"/>
        <end position="297"/>
    </location>
</feature>
<dbReference type="GO" id="GO:0003824">
    <property type="term" value="F:catalytic activity"/>
    <property type="evidence" value="ECO:0007669"/>
    <property type="project" value="InterPro"/>
</dbReference>
<feature type="domain" description="Nephrocystin 3-like N-terminal" evidence="5">
    <location>
        <begin position="375"/>
        <end position="538"/>
    </location>
</feature>
<dbReference type="GO" id="GO:0009116">
    <property type="term" value="P:nucleoside metabolic process"/>
    <property type="evidence" value="ECO:0007669"/>
    <property type="project" value="InterPro"/>
</dbReference>
<comment type="caution">
    <text evidence="6">The sequence shown here is derived from an EMBL/GenBank/DDBJ whole genome shotgun (WGS) entry which is preliminary data.</text>
</comment>
<keyword evidence="1" id="KW-0677">Repeat</keyword>
<dbReference type="Proteomes" id="UP000288429">
    <property type="component" value="Unassembled WGS sequence"/>
</dbReference>
<evidence type="ECO:0000259" key="3">
    <source>
        <dbReference type="Pfam" id="PF01048"/>
    </source>
</evidence>